<comment type="cofactor">
    <cofactor evidence="1">
        <name>Zn(2+)</name>
        <dbReference type="ChEBI" id="CHEBI:29105"/>
    </cofactor>
</comment>
<gene>
    <name evidence="7" type="primary">hydA</name>
    <name evidence="7" type="ORF">FYJ37_00400</name>
</gene>
<dbReference type="InterPro" id="IPR011778">
    <property type="entry name" value="Hydantoinase/dihydroPyrase"/>
</dbReference>
<dbReference type="InterPro" id="IPR011059">
    <property type="entry name" value="Metal-dep_hydrolase_composite"/>
</dbReference>
<dbReference type="GO" id="GO:0046872">
    <property type="term" value="F:metal ion binding"/>
    <property type="evidence" value="ECO:0007669"/>
    <property type="project" value="UniProtKB-KW"/>
</dbReference>
<proteinExistence type="inferred from homology"/>
<dbReference type="Gene3D" id="3.20.20.140">
    <property type="entry name" value="Metal-dependent hydrolases"/>
    <property type="match status" value="1"/>
</dbReference>
<dbReference type="SUPFAM" id="SSF51338">
    <property type="entry name" value="Composite domain of metallo-dependent hydrolases"/>
    <property type="match status" value="1"/>
</dbReference>
<comment type="similarity">
    <text evidence="2">Belongs to the metallo-dependent hydrolases superfamily. Hydantoinase/dihydropyrimidinase family.</text>
</comment>
<keyword evidence="4 7" id="KW-0378">Hydrolase</keyword>
<dbReference type="PANTHER" id="PTHR11647:SF1">
    <property type="entry name" value="COLLAPSIN RESPONSE MEDIATOR PROTEIN"/>
    <property type="match status" value="1"/>
</dbReference>
<comment type="PTM">
    <text evidence="5">Carbamylation allows a single lysine to coordinate two divalent metal cations.</text>
</comment>
<dbReference type="AlphaFoldDB" id="A0A844F5P3"/>
<feature type="modified residue" description="N6-carboxylysine" evidence="5">
    <location>
        <position position="149"/>
    </location>
</feature>
<dbReference type="CDD" id="cd01314">
    <property type="entry name" value="D-HYD"/>
    <property type="match status" value="1"/>
</dbReference>
<dbReference type="Proteomes" id="UP000462363">
    <property type="component" value="Unassembled WGS sequence"/>
</dbReference>
<dbReference type="GeneID" id="62696685"/>
<organism evidence="7 8">
    <name type="scientific">Clostridium scindens (strain JCM 10418 / VPI 12708)</name>
    <dbReference type="NCBI Taxonomy" id="29347"/>
    <lineage>
        <taxon>Bacteria</taxon>
        <taxon>Bacillati</taxon>
        <taxon>Bacillota</taxon>
        <taxon>Clostridia</taxon>
        <taxon>Lachnospirales</taxon>
        <taxon>Lachnospiraceae</taxon>
    </lineage>
</organism>
<accession>A0A844F5P3</accession>
<dbReference type="EC" id="3.5.2.2" evidence="7"/>
<dbReference type="GO" id="GO:0005829">
    <property type="term" value="C:cytosol"/>
    <property type="evidence" value="ECO:0007669"/>
    <property type="project" value="TreeGrafter"/>
</dbReference>
<protein>
    <submittedName>
        <fullName evidence="7">Dihydropyrimidinase</fullName>
        <ecNumber evidence="7">3.5.2.2</ecNumber>
    </submittedName>
</protein>
<name>A0A844F5P3_CLOSV</name>
<evidence type="ECO:0000256" key="3">
    <source>
        <dbReference type="ARBA" id="ARBA00022723"/>
    </source>
</evidence>
<dbReference type="NCBIfam" id="TIGR02033">
    <property type="entry name" value="D-hydantoinase"/>
    <property type="match status" value="1"/>
</dbReference>
<evidence type="ECO:0000256" key="2">
    <source>
        <dbReference type="ARBA" id="ARBA00008829"/>
    </source>
</evidence>
<dbReference type="SUPFAM" id="SSF51556">
    <property type="entry name" value="Metallo-dependent hydrolases"/>
    <property type="match status" value="1"/>
</dbReference>
<keyword evidence="3" id="KW-0479">Metal-binding</keyword>
<dbReference type="EMBL" id="VUMB01000001">
    <property type="protein sequence ID" value="MSS38850.1"/>
    <property type="molecule type" value="Genomic_DNA"/>
</dbReference>
<dbReference type="InterPro" id="IPR050378">
    <property type="entry name" value="Metallo-dep_Hydrolases_sf"/>
</dbReference>
<evidence type="ECO:0000313" key="8">
    <source>
        <dbReference type="Proteomes" id="UP000462363"/>
    </source>
</evidence>
<dbReference type="PANTHER" id="PTHR11647">
    <property type="entry name" value="HYDRANTOINASE/DIHYDROPYRIMIDINASE FAMILY MEMBER"/>
    <property type="match status" value="1"/>
</dbReference>
<evidence type="ECO:0000259" key="6">
    <source>
        <dbReference type="Pfam" id="PF01979"/>
    </source>
</evidence>
<dbReference type="GO" id="GO:0004157">
    <property type="term" value="F:dihydropyrimidinase activity"/>
    <property type="evidence" value="ECO:0007669"/>
    <property type="project" value="UniProtKB-EC"/>
</dbReference>
<dbReference type="RefSeq" id="WP_004607725.1">
    <property type="nucleotide sequence ID" value="NZ_AP025569.1"/>
</dbReference>
<dbReference type="InterPro" id="IPR006680">
    <property type="entry name" value="Amidohydro-rel"/>
</dbReference>
<evidence type="ECO:0000256" key="1">
    <source>
        <dbReference type="ARBA" id="ARBA00001947"/>
    </source>
</evidence>
<dbReference type="Gene3D" id="2.30.40.10">
    <property type="entry name" value="Urease, subunit C, domain 1"/>
    <property type="match status" value="1"/>
</dbReference>
<evidence type="ECO:0000256" key="4">
    <source>
        <dbReference type="ARBA" id="ARBA00022801"/>
    </source>
</evidence>
<evidence type="ECO:0000313" key="7">
    <source>
        <dbReference type="EMBL" id="MSS38850.1"/>
    </source>
</evidence>
<dbReference type="InterPro" id="IPR032466">
    <property type="entry name" value="Metal_Hydrolase"/>
</dbReference>
<dbReference type="Pfam" id="PF01979">
    <property type="entry name" value="Amidohydro_1"/>
    <property type="match status" value="1"/>
</dbReference>
<reference evidence="7 8" key="1">
    <citation type="submission" date="2019-08" db="EMBL/GenBank/DDBJ databases">
        <title>In-depth cultivation of the pig gut microbiome towards novel bacterial diversity and tailored functional studies.</title>
        <authorList>
            <person name="Wylensek D."/>
            <person name="Hitch T.C.A."/>
            <person name="Clavel T."/>
        </authorList>
    </citation>
    <scope>NUCLEOTIDE SEQUENCE [LARGE SCALE GENOMIC DNA]</scope>
    <source>
        <strain evidence="7 8">BL-389-WT-3D</strain>
    </source>
</reference>
<comment type="caution">
    <text evidence="7">The sequence shown here is derived from an EMBL/GenBank/DDBJ whole genome shotgun (WGS) entry which is preliminary data.</text>
</comment>
<dbReference type="FunFam" id="3.20.20.140:FF:000174">
    <property type="entry name" value="Dihydropyrimidinase-related protein 2"/>
    <property type="match status" value="1"/>
</dbReference>
<feature type="domain" description="Amidohydrolase-related" evidence="6">
    <location>
        <begin position="50"/>
        <end position="415"/>
    </location>
</feature>
<sequence>MKRLFRGGTVVSGDGLKKMDVLVKGEKILAMGEDLKFKDAEIVDVTGKLLFPGFIDPHTHMDLEVSGTVTADGFDTGTKAEIAGGTTCIIDFATQNKGESLSFALQHWHEKASCKASCDYAFHLALSDWKDEICEELEAVAAGGIHSFKLYMTYDAMMVDDKSMYEVLLRLKELGGIAGVHCENHGIIGARLDETLRNKGSRKNVADYPDTRPALAEAEAIGRLLKIARCVDTPVIIVHLSSKEGYEEIRRARDAGQTVYVETCPQYLLLDRSRYELEGQEARKYMIAPPLRNQEDQEVLWNALKEGTIQTIGTDHCSFTAQQKEMGAEDFSKTPCGMPGAQERPALIYHFGVNEGRITLEQMCSYLAENPAKLYHLYPRKGAILPGSDADIVVWNPETAWTLAAENQQSASGFCPMEGTQVKGRAEQVYLRGTLVAENGEIKEAYQGTHVKAEA</sequence>
<evidence type="ECO:0000256" key="5">
    <source>
        <dbReference type="PIRSR" id="PIRSR611778-50"/>
    </source>
</evidence>